<evidence type="ECO:0000256" key="2">
    <source>
        <dbReference type="ARBA" id="ARBA00022525"/>
    </source>
</evidence>
<keyword evidence="2" id="KW-0964">Secreted</keyword>
<dbReference type="PRINTS" id="PR00313">
    <property type="entry name" value="CABNDNGRPT"/>
</dbReference>
<dbReference type="Gene3D" id="2.170.16.10">
    <property type="entry name" value="Hedgehog/Intein (Hint) domain"/>
    <property type="match status" value="1"/>
</dbReference>
<dbReference type="AlphaFoldDB" id="A0A1H9FIX3"/>
<feature type="region of interest" description="Disordered" evidence="3">
    <location>
        <begin position="148"/>
        <end position="193"/>
    </location>
</feature>
<protein>
    <submittedName>
        <fullName evidence="5">Hemolysin-type calcium-binding repeat-containing protein</fullName>
    </submittedName>
</protein>
<dbReference type="InterPro" id="IPR028992">
    <property type="entry name" value="Hedgehog/Intein_dom"/>
</dbReference>
<sequence length="581" mass="59329">MPSGYLVTLGDGSLDANDVISGGYVSFTTDEVLGTGQWVWSGRWGGRNYTNEVEPGSYVLATNGNVYFVPDYGSVDRLNTASVVSAPAYSEDAPDGLIEGTGGADLIDASYVDPNGDQVDGGTGTGAGGLNDSIVAYGGNDTVYSGQGGDTVDGGAGNDSIDGGDGADSLVGGSGSDTLIGGTGDDTLAGGAGGDSLSGGSGMDYLDYSTSSAGVAIDLGANTASGGDATGDTLAGGLDGIIGSDWNDTLTGYDGQGADWTNVFYGGAGDDLIDGAGGDDSLFGEDGNDTIWGGAGADVVDGGAGDDVLHVGSGDTATGGAGNDTFVLDTGNLGGGTITIDGSETAEPGGDTLDFGGLIDWDDVSYSNTDPAALAGSATLADGTLVNFQNIESVIICFTAGTRILTPFGPRPVETLRLGDQVVTRDNGVQPIRWVGKRQVEGHGTFAPIRFAPRSIGNTHELLVSPQHRMLHRSSMASLYFDSSEVLIPAKYMVNGTTIRQHEQASVEYIHILFDQHEIVFAEGAASESFHPAQMGLEAISDPAREELFELFPELRGNPNGYGDTARQCLRSFEARILQAA</sequence>
<dbReference type="InterPro" id="IPR036844">
    <property type="entry name" value="Hint_dom_sf"/>
</dbReference>
<dbReference type="Proteomes" id="UP000198634">
    <property type="component" value="Unassembled WGS sequence"/>
</dbReference>
<comment type="subcellular location">
    <subcellularLocation>
        <location evidence="1">Secreted</location>
    </subcellularLocation>
</comment>
<dbReference type="STRING" id="657014.SAMN04488092_106112"/>
<name>A0A1H9FIX3_9RHOB</name>
<dbReference type="OrthoDB" id="6305173at2"/>
<dbReference type="GO" id="GO:0016539">
    <property type="term" value="P:intein-mediated protein splicing"/>
    <property type="evidence" value="ECO:0007669"/>
    <property type="project" value="InterPro"/>
</dbReference>
<dbReference type="InterPro" id="IPR050557">
    <property type="entry name" value="RTX_toxin/Mannuronan_C5-epim"/>
</dbReference>
<proteinExistence type="predicted"/>
<feature type="domain" description="Hedgehog/Intein (Hint)" evidence="4">
    <location>
        <begin position="396"/>
        <end position="533"/>
    </location>
</feature>
<dbReference type="GO" id="GO:0005509">
    <property type="term" value="F:calcium ion binding"/>
    <property type="evidence" value="ECO:0007669"/>
    <property type="project" value="InterPro"/>
</dbReference>
<dbReference type="RefSeq" id="WP_090269813.1">
    <property type="nucleotide sequence ID" value="NZ_FOEP01000006.1"/>
</dbReference>
<organism evidence="5 6">
    <name type="scientific">Thalassovita taeanensis</name>
    <dbReference type="NCBI Taxonomy" id="657014"/>
    <lineage>
        <taxon>Bacteria</taxon>
        <taxon>Pseudomonadati</taxon>
        <taxon>Pseudomonadota</taxon>
        <taxon>Alphaproteobacteria</taxon>
        <taxon>Rhodobacterales</taxon>
        <taxon>Roseobacteraceae</taxon>
        <taxon>Thalassovita</taxon>
    </lineage>
</organism>
<evidence type="ECO:0000259" key="4">
    <source>
        <dbReference type="Pfam" id="PF13403"/>
    </source>
</evidence>
<dbReference type="Pfam" id="PF13403">
    <property type="entry name" value="Hint_2"/>
    <property type="match status" value="1"/>
</dbReference>
<dbReference type="SUPFAM" id="SSF51294">
    <property type="entry name" value="Hedgehog/intein (Hint) domain"/>
    <property type="match status" value="1"/>
</dbReference>
<feature type="compositionally biased region" description="Low complexity" evidence="3">
    <location>
        <begin position="176"/>
        <end position="189"/>
    </location>
</feature>
<gene>
    <name evidence="5" type="ORF">SAMN04488092_106112</name>
</gene>
<evidence type="ECO:0000313" key="6">
    <source>
        <dbReference type="Proteomes" id="UP000198634"/>
    </source>
</evidence>
<dbReference type="InterPro" id="IPR001343">
    <property type="entry name" value="Hemolysn_Ca-bd"/>
</dbReference>
<dbReference type="Pfam" id="PF00353">
    <property type="entry name" value="HemolysinCabind"/>
    <property type="match status" value="3"/>
</dbReference>
<evidence type="ECO:0000256" key="1">
    <source>
        <dbReference type="ARBA" id="ARBA00004613"/>
    </source>
</evidence>
<dbReference type="PROSITE" id="PS50817">
    <property type="entry name" value="INTEIN_N_TER"/>
    <property type="match status" value="1"/>
</dbReference>
<dbReference type="InterPro" id="IPR011049">
    <property type="entry name" value="Serralysin-like_metalloprot_C"/>
</dbReference>
<accession>A0A1H9FIX3</accession>
<dbReference type="Gene3D" id="2.150.10.10">
    <property type="entry name" value="Serralysin-like metalloprotease, C-terminal"/>
    <property type="match status" value="2"/>
</dbReference>
<reference evidence="5 6" key="1">
    <citation type="submission" date="2016-10" db="EMBL/GenBank/DDBJ databases">
        <authorList>
            <person name="de Groot N.N."/>
        </authorList>
    </citation>
    <scope>NUCLEOTIDE SEQUENCE [LARGE SCALE GENOMIC DNA]</scope>
    <source>
        <strain evidence="5 6">DSM 22007</strain>
    </source>
</reference>
<dbReference type="PANTHER" id="PTHR38340:SF1">
    <property type="entry name" value="S-LAYER PROTEIN"/>
    <property type="match status" value="1"/>
</dbReference>
<keyword evidence="6" id="KW-1185">Reference proteome</keyword>
<dbReference type="InterPro" id="IPR006141">
    <property type="entry name" value="Intein_N"/>
</dbReference>
<dbReference type="InterPro" id="IPR018511">
    <property type="entry name" value="Hemolysin-typ_Ca-bd_CS"/>
</dbReference>
<evidence type="ECO:0000313" key="5">
    <source>
        <dbReference type="EMBL" id="SEQ37891.1"/>
    </source>
</evidence>
<evidence type="ECO:0000256" key="3">
    <source>
        <dbReference type="SAM" id="MobiDB-lite"/>
    </source>
</evidence>
<dbReference type="PROSITE" id="PS00330">
    <property type="entry name" value="HEMOLYSIN_CALCIUM"/>
    <property type="match status" value="3"/>
</dbReference>
<dbReference type="GO" id="GO:0005576">
    <property type="term" value="C:extracellular region"/>
    <property type="evidence" value="ECO:0007669"/>
    <property type="project" value="UniProtKB-SubCell"/>
</dbReference>
<dbReference type="PANTHER" id="PTHR38340">
    <property type="entry name" value="S-LAYER PROTEIN"/>
    <property type="match status" value="1"/>
</dbReference>
<dbReference type="EMBL" id="FOEP01000006">
    <property type="protein sequence ID" value="SEQ37891.1"/>
    <property type="molecule type" value="Genomic_DNA"/>
</dbReference>
<dbReference type="SUPFAM" id="SSF51120">
    <property type="entry name" value="beta-Roll"/>
    <property type="match status" value="2"/>
</dbReference>
<feature type="compositionally biased region" description="Gly residues" evidence="3">
    <location>
        <begin position="148"/>
        <end position="157"/>
    </location>
</feature>